<proteinExistence type="predicted"/>
<dbReference type="InterPro" id="IPR005262">
    <property type="entry name" value="MJ1255-like"/>
</dbReference>
<organism evidence="1 2">
    <name type="scientific">Vibrio chanodichtyis</name>
    <dbReference type="NCBI Taxonomy" id="3027932"/>
    <lineage>
        <taxon>Bacteria</taxon>
        <taxon>Pseudomonadati</taxon>
        <taxon>Pseudomonadota</taxon>
        <taxon>Gammaproteobacteria</taxon>
        <taxon>Vibrionales</taxon>
        <taxon>Vibrionaceae</taxon>
        <taxon>Vibrio</taxon>
    </lineage>
</organism>
<dbReference type="SUPFAM" id="SSF53756">
    <property type="entry name" value="UDP-Glycosyltransferase/glycogen phosphorylase"/>
    <property type="match status" value="1"/>
</dbReference>
<sequence length="362" mass="41874">MKILYGVQGTGNGHIARSRAMCEALQRRQVDVDYLFSGRAADKYFSMECFGEFKTRRGLTFATENGHVNYVKTLCNNSLWQFWQEVRTLDLSGYDLIVNDFEPVTAWAAKLHQLPCISISHQNAFLYSVPLKGASWLDKQILRHFAPANHHLGLHWYHFDQPILPPIIYPSKISLSQQPFVLVYLPFENIHEICELLYRFTHTRFICYHPDVQHHECSENVELHCLQHGNFQYHLHQCQGVITSGGFELPSEALGLGKKLLIKPLHGQFEQVSNAATLETLGLANVMEFLDPTCVRRWLDEKQAERVSYPDVAESLVEWILQGQWHDSTTLCQQLWQQVDFPSYTIFTDELIHPMNPTLKQF</sequence>
<evidence type="ECO:0000313" key="2">
    <source>
        <dbReference type="Proteomes" id="UP001216189"/>
    </source>
</evidence>
<comment type="caution">
    <text evidence="1">The sequence shown here is derived from an EMBL/GenBank/DDBJ whole genome shotgun (WGS) entry which is preliminary data.</text>
</comment>
<evidence type="ECO:0000313" key="1">
    <source>
        <dbReference type="EMBL" id="MDE1515252.1"/>
    </source>
</evidence>
<dbReference type="EMBL" id="JARBFT010000007">
    <property type="protein sequence ID" value="MDE1515252.1"/>
    <property type="molecule type" value="Genomic_DNA"/>
</dbReference>
<dbReference type="RefSeq" id="WP_274722888.1">
    <property type="nucleotide sequence ID" value="NZ_JARBFT010000007.1"/>
</dbReference>
<dbReference type="Proteomes" id="UP001216189">
    <property type="component" value="Unassembled WGS sequence"/>
</dbReference>
<keyword evidence="2" id="KW-1185">Reference proteome</keyword>
<dbReference type="Pfam" id="PF13528">
    <property type="entry name" value="Glyco_trans_1_3"/>
    <property type="match status" value="1"/>
</dbReference>
<dbReference type="NCBIfam" id="TIGR00661">
    <property type="entry name" value="MJ1255"/>
    <property type="match status" value="1"/>
</dbReference>
<gene>
    <name evidence="1" type="ORF">PUN32_09525</name>
</gene>
<accession>A0ABT5V2D7</accession>
<dbReference type="Gene3D" id="3.40.50.2000">
    <property type="entry name" value="Glycogen Phosphorylase B"/>
    <property type="match status" value="1"/>
</dbReference>
<name>A0ABT5V2D7_9VIBR</name>
<protein>
    <submittedName>
        <fullName evidence="1">Glycosyltransferase family protein</fullName>
    </submittedName>
</protein>
<reference evidence="1 2" key="1">
    <citation type="submission" date="2023-02" db="EMBL/GenBank/DDBJ databases">
        <title>Vibrio intestini sp. nov., a close relative of Vibrio cholerae isolated from the intestine of Healthy Culter dabryi.</title>
        <authorList>
            <person name="Wu N."/>
        </authorList>
    </citation>
    <scope>NUCLEOTIDE SEQUENCE [LARGE SCALE GENOMIC DNA]</scope>
    <source>
        <strain evidence="1 2">DSL-7</strain>
    </source>
</reference>